<organism evidence="1 2">
    <name type="scientific">Brenneria goodwinii</name>
    <dbReference type="NCBI Taxonomy" id="1109412"/>
    <lineage>
        <taxon>Bacteria</taxon>
        <taxon>Pseudomonadati</taxon>
        <taxon>Pseudomonadota</taxon>
        <taxon>Gammaproteobacteria</taxon>
        <taxon>Enterobacterales</taxon>
        <taxon>Pectobacteriaceae</taxon>
        <taxon>Brenneria</taxon>
    </lineage>
</organism>
<accession>A0A0G4JSF0</accession>
<protein>
    <submittedName>
        <fullName evidence="1">Uncharacterized protein</fullName>
    </submittedName>
</protein>
<reference evidence="2" key="1">
    <citation type="submission" date="2015-01" db="EMBL/GenBank/DDBJ databases">
        <authorList>
            <person name="Paterson Steve"/>
        </authorList>
    </citation>
    <scope>NUCLEOTIDE SEQUENCE [LARGE SCALE GENOMIC DNA]</scope>
    <source>
        <strain evidence="2">OBR1</strain>
    </source>
</reference>
<sequence>MPGELTQGITNQMPVIIANIAAFFTQCIRSLTSYKSVNYL</sequence>
<gene>
    <name evidence="1" type="ORF">BN1221_01006</name>
</gene>
<evidence type="ECO:0000313" key="1">
    <source>
        <dbReference type="EMBL" id="CPR14591.1"/>
    </source>
</evidence>
<keyword evidence="2" id="KW-1185">Reference proteome</keyword>
<dbReference type="EMBL" id="CGIG01000001">
    <property type="protein sequence ID" value="CPR14591.1"/>
    <property type="molecule type" value="Genomic_DNA"/>
</dbReference>
<evidence type="ECO:0000313" key="2">
    <source>
        <dbReference type="Proteomes" id="UP000044377"/>
    </source>
</evidence>
<name>A0A0G4JSF0_9GAMM</name>
<dbReference type="AlphaFoldDB" id="A0A0G4JSF0"/>
<dbReference type="Proteomes" id="UP000044377">
    <property type="component" value="Unassembled WGS sequence"/>
</dbReference>
<proteinExistence type="predicted"/>